<evidence type="ECO:0000313" key="3">
    <source>
        <dbReference type="Proteomes" id="UP000638353"/>
    </source>
</evidence>
<sequence>MSSLLTDADVAGEARIIWLEDISTLEYVRQAVHGTPYRVGKPPFDGLGRLVGYAELSPRVERDPETSLFHRRVFYLVPHDRDSAPDGDYKTGSPGEAVDPQTVDICRAGEKTKRSQARAITSVG</sequence>
<comment type="caution">
    <text evidence="2">The sequence shown here is derived from an EMBL/GenBank/DDBJ whole genome shotgun (WGS) entry which is preliminary data.</text>
</comment>
<dbReference type="RefSeq" id="WP_189828320.1">
    <property type="nucleotide sequence ID" value="NZ_BMVC01000029.1"/>
</dbReference>
<dbReference type="InterPro" id="IPR046051">
    <property type="entry name" value="DUF6009"/>
</dbReference>
<proteinExistence type="predicted"/>
<organism evidence="2 3">
    <name type="scientific">Streptomyces finlayi</name>
    <dbReference type="NCBI Taxonomy" id="67296"/>
    <lineage>
        <taxon>Bacteria</taxon>
        <taxon>Bacillati</taxon>
        <taxon>Actinomycetota</taxon>
        <taxon>Actinomycetes</taxon>
        <taxon>Kitasatosporales</taxon>
        <taxon>Streptomycetaceae</taxon>
        <taxon>Streptomyces</taxon>
    </lineage>
</organism>
<evidence type="ECO:0000313" key="2">
    <source>
        <dbReference type="EMBL" id="GHD18321.1"/>
    </source>
</evidence>
<evidence type="ECO:0000256" key="1">
    <source>
        <dbReference type="SAM" id="MobiDB-lite"/>
    </source>
</evidence>
<dbReference type="AlphaFoldDB" id="A0A918X8L6"/>
<dbReference type="EMBL" id="BMVC01000029">
    <property type="protein sequence ID" value="GHD18321.1"/>
    <property type="molecule type" value="Genomic_DNA"/>
</dbReference>
<dbReference type="Proteomes" id="UP000638353">
    <property type="component" value="Unassembled WGS sequence"/>
</dbReference>
<dbReference type="Pfam" id="PF19472">
    <property type="entry name" value="DUF6009"/>
    <property type="match status" value="1"/>
</dbReference>
<feature type="region of interest" description="Disordered" evidence="1">
    <location>
        <begin position="83"/>
        <end position="103"/>
    </location>
</feature>
<reference evidence="2" key="2">
    <citation type="submission" date="2020-09" db="EMBL/GenBank/DDBJ databases">
        <authorList>
            <person name="Sun Q."/>
            <person name="Ohkuma M."/>
        </authorList>
    </citation>
    <scope>NUCLEOTIDE SEQUENCE</scope>
    <source>
        <strain evidence="2">JCM 4637</strain>
    </source>
</reference>
<accession>A0A918X8L6</accession>
<reference evidence="2" key="1">
    <citation type="journal article" date="2014" name="Int. J. Syst. Evol. Microbiol.">
        <title>Complete genome sequence of Corynebacterium casei LMG S-19264T (=DSM 44701T), isolated from a smear-ripened cheese.</title>
        <authorList>
            <consortium name="US DOE Joint Genome Institute (JGI-PGF)"/>
            <person name="Walter F."/>
            <person name="Albersmeier A."/>
            <person name="Kalinowski J."/>
            <person name="Ruckert C."/>
        </authorList>
    </citation>
    <scope>NUCLEOTIDE SEQUENCE</scope>
    <source>
        <strain evidence="2">JCM 4637</strain>
    </source>
</reference>
<protein>
    <recommendedName>
        <fullName evidence="4">Transcription factor</fullName>
    </recommendedName>
</protein>
<evidence type="ECO:0008006" key="4">
    <source>
        <dbReference type="Google" id="ProtNLM"/>
    </source>
</evidence>
<gene>
    <name evidence="2" type="ORF">GCM10010334_81080</name>
</gene>
<name>A0A918X8L6_9ACTN</name>